<dbReference type="InterPro" id="IPR040412">
    <property type="entry name" value="At1g65710-like"/>
</dbReference>
<feature type="region of interest" description="Disordered" evidence="1">
    <location>
        <begin position="70"/>
        <end position="92"/>
    </location>
</feature>
<dbReference type="PANTHER" id="PTHR34367">
    <property type="entry name" value="OS02G0734667 PROTEIN"/>
    <property type="match status" value="1"/>
</dbReference>
<accession>I3T804</accession>
<organism evidence="2">
    <name type="scientific">Lotus japonicus</name>
    <name type="common">Lotus corniculatus var. japonicus</name>
    <dbReference type="NCBI Taxonomy" id="34305"/>
    <lineage>
        <taxon>Eukaryota</taxon>
        <taxon>Viridiplantae</taxon>
        <taxon>Streptophyta</taxon>
        <taxon>Embryophyta</taxon>
        <taxon>Tracheophyta</taxon>
        <taxon>Spermatophyta</taxon>
        <taxon>Magnoliopsida</taxon>
        <taxon>eudicotyledons</taxon>
        <taxon>Gunneridae</taxon>
        <taxon>Pentapetalae</taxon>
        <taxon>rosids</taxon>
        <taxon>fabids</taxon>
        <taxon>Fabales</taxon>
        <taxon>Fabaceae</taxon>
        <taxon>Papilionoideae</taxon>
        <taxon>50 kb inversion clade</taxon>
        <taxon>NPAAA clade</taxon>
        <taxon>Hologalegina</taxon>
        <taxon>robinioid clade</taxon>
        <taxon>Loteae</taxon>
        <taxon>Lotus</taxon>
    </lineage>
</organism>
<proteinExistence type="evidence at transcript level"/>
<protein>
    <submittedName>
        <fullName evidence="2">Uncharacterized protein</fullName>
    </submittedName>
</protein>
<feature type="region of interest" description="Disordered" evidence="1">
    <location>
        <begin position="206"/>
        <end position="225"/>
    </location>
</feature>
<dbReference type="AlphaFoldDB" id="I3T804"/>
<evidence type="ECO:0000313" key="2">
    <source>
        <dbReference type="EMBL" id="AFK48646.1"/>
    </source>
</evidence>
<reference evidence="2" key="1">
    <citation type="submission" date="2012-05" db="EMBL/GenBank/DDBJ databases">
        <authorList>
            <person name="Krishnakumar V."/>
            <person name="Cheung F."/>
            <person name="Xiao Y."/>
            <person name="Chan A."/>
            <person name="Moskal W.A."/>
            <person name="Town C.D."/>
        </authorList>
    </citation>
    <scope>NUCLEOTIDE SEQUENCE</scope>
</reference>
<dbReference type="PANTHER" id="PTHR34367:SF1">
    <property type="entry name" value="OS04G0528600 PROTEIN"/>
    <property type="match status" value="1"/>
</dbReference>
<name>I3T804_LOTJA</name>
<evidence type="ECO:0000256" key="1">
    <source>
        <dbReference type="SAM" id="MobiDB-lite"/>
    </source>
</evidence>
<sequence length="324" mass="35599">MVQNRPKKEIETEANQKPNACRAAMDKGLDVNCKIKVQQEEDVKVQSSMTDNVVVKTVITSAVDNLKPPILTRSRSSRRSRDLDLNPEALLNPPPQSYTSLLLEDIHNFHQKNTPPVSLPACVTKACAILEAVADLNSNTSSNCSRHGYQSSKSEYNVLFGTTNDHGKRVPEPDTKDPLAEYESFVNDDVMEPSLHNYVTVNRDGSLGGVDMEDQESSGSNSFTQQQHYIQGISSSSWEPSSGDSKYLCTSRLNNSREQGQKLPLGLEGRVSREAARDVDGARNQLNSKKNVCDHQHGSRIGRGRVGGNKVLHTRPVVAAAEST</sequence>
<dbReference type="EMBL" id="BT148852">
    <property type="protein sequence ID" value="AFK48646.1"/>
    <property type="molecule type" value="mRNA"/>
</dbReference>